<sequence>MDSVTFQLVLHNPTGRSVPGTLTYHFRDLKRSGHDALTELAAAAVDRGTAEFTTFVVEGTFSAPALTGPLPIKIKGVSYVSMMGPTLATIFNGNSTIASLGLEFNLIDSGGRYIGGGLSWQPEGPGSMQPWCFIGTQLD</sequence>
<protein>
    <submittedName>
        <fullName evidence="1">Uncharacterized protein</fullName>
    </submittedName>
</protein>
<reference evidence="1 2" key="1">
    <citation type="submission" date="2016-10" db="EMBL/GenBank/DDBJ databases">
        <authorList>
            <person name="de Groot N.N."/>
        </authorList>
    </citation>
    <scope>NUCLEOTIDE SEQUENCE [LARGE SCALE GENOMIC DNA]</scope>
    <source>
        <strain evidence="1 2">ATCC 43154</strain>
    </source>
</reference>
<dbReference type="Proteomes" id="UP000199470">
    <property type="component" value="Unassembled WGS sequence"/>
</dbReference>
<dbReference type="OrthoDB" id="8777280at2"/>
<dbReference type="EMBL" id="FOTW01000026">
    <property type="protein sequence ID" value="SFM63242.1"/>
    <property type="molecule type" value="Genomic_DNA"/>
</dbReference>
<organism evidence="1 2">
    <name type="scientific">Rugamonas rubra</name>
    <dbReference type="NCBI Taxonomy" id="758825"/>
    <lineage>
        <taxon>Bacteria</taxon>
        <taxon>Pseudomonadati</taxon>
        <taxon>Pseudomonadota</taxon>
        <taxon>Betaproteobacteria</taxon>
        <taxon>Burkholderiales</taxon>
        <taxon>Oxalobacteraceae</taxon>
        <taxon>Telluria group</taxon>
        <taxon>Rugamonas</taxon>
    </lineage>
</organism>
<name>A0A1I4SFL5_9BURK</name>
<proteinExistence type="predicted"/>
<evidence type="ECO:0000313" key="2">
    <source>
        <dbReference type="Proteomes" id="UP000199470"/>
    </source>
</evidence>
<dbReference type="RefSeq" id="WP_139236706.1">
    <property type="nucleotide sequence ID" value="NZ_FOTW01000026.1"/>
</dbReference>
<dbReference type="AlphaFoldDB" id="A0A1I4SFL5"/>
<gene>
    <name evidence="1" type="ORF">SAMN02982985_04747</name>
</gene>
<evidence type="ECO:0000313" key="1">
    <source>
        <dbReference type="EMBL" id="SFM63242.1"/>
    </source>
</evidence>
<keyword evidence="2" id="KW-1185">Reference proteome</keyword>
<accession>A0A1I4SFL5</accession>